<dbReference type="GO" id="GO:0006508">
    <property type="term" value="P:proteolysis"/>
    <property type="evidence" value="ECO:0007669"/>
    <property type="project" value="InterPro"/>
</dbReference>
<dbReference type="EMBL" id="IACT01000980">
    <property type="protein sequence ID" value="LAC20350.1"/>
    <property type="molecule type" value="mRNA"/>
</dbReference>
<evidence type="ECO:0000256" key="1">
    <source>
        <dbReference type="ARBA" id="ARBA00005705"/>
    </source>
</evidence>
<dbReference type="InterPro" id="IPR005322">
    <property type="entry name" value="Peptidase_C69"/>
</dbReference>
<dbReference type="GO" id="GO:0016805">
    <property type="term" value="F:dipeptidase activity"/>
    <property type="evidence" value="ECO:0007669"/>
    <property type="project" value="InterPro"/>
</dbReference>
<name>A0A6A7FQ65_9CRUS</name>
<dbReference type="PANTHER" id="PTHR12994">
    <property type="entry name" value="SECERNIN"/>
    <property type="match status" value="1"/>
</dbReference>
<proteinExistence type="evidence at transcript level"/>
<reference evidence="2" key="1">
    <citation type="submission" date="2017-11" db="EMBL/GenBank/DDBJ databases">
        <title>The sensing device of the deep-sea amphipod.</title>
        <authorList>
            <person name="Kobayashi H."/>
            <person name="Nagahama T."/>
            <person name="Arai W."/>
            <person name="Sasagawa Y."/>
            <person name="Umeda M."/>
            <person name="Hayashi T."/>
            <person name="Nikaido I."/>
            <person name="Watanabe H."/>
            <person name="Oguri K."/>
            <person name="Kitazato H."/>
            <person name="Fujioka K."/>
            <person name="Kido Y."/>
            <person name="Takami H."/>
        </authorList>
    </citation>
    <scope>NUCLEOTIDE SEQUENCE</scope>
    <source>
        <tissue evidence="2">Whole body</tissue>
    </source>
</reference>
<dbReference type="Gene3D" id="3.60.60.10">
    <property type="entry name" value="Penicillin V Acylase, Chain A"/>
    <property type="match status" value="1"/>
</dbReference>
<dbReference type="GO" id="GO:0070004">
    <property type="term" value="F:cysteine-type exopeptidase activity"/>
    <property type="evidence" value="ECO:0007669"/>
    <property type="project" value="InterPro"/>
</dbReference>
<protein>
    <submittedName>
        <fullName evidence="2">Secernin-2-like isoform X1</fullName>
    </submittedName>
</protein>
<organism evidence="2">
    <name type="scientific">Hirondellea gigas</name>
    <dbReference type="NCBI Taxonomy" id="1518452"/>
    <lineage>
        <taxon>Eukaryota</taxon>
        <taxon>Metazoa</taxon>
        <taxon>Ecdysozoa</taxon>
        <taxon>Arthropoda</taxon>
        <taxon>Crustacea</taxon>
        <taxon>Multicrustacea</taxon>
        <taxon>Malacostraca</taxon>
        <taxon>Eumalacostraca</taxon>
        <taxon>Peracarida</taxon>
        <taxon>Amphipoda</taxon>
        <taxon>Amphilochidea</taxon>
        <taxon>Lysianassida</taxon>
        <taxon>Lysianassidira</taxon>
        <taxon>Lysianassoidea</taxon>
        <taxon>Lysianassidae</taxon>
        <taxon>Hirondellea</taxon>
    </lineage>
</organism>
<dbReference type="AlphaFoldDB" id="A0A6A7FQ65"/>
<sequence length="270" mass="29440">MCASVAVPRTPLKMCTIAPKSCDTFVVLPDKTEGGVVVFGKNSDRPAGEVQEVIYYPAADHTVTRLECTFITVSQVPHTEAVLISKPSWMWGAEMGANGKGVCVGNEAIWTKALDGKDEKVERLLGMDMVRLSLERSSTAEEAITVISELLEKYGQGGPCSDTEPGLIYHNSFLVADPTEAWVLETAGKLWVAEKITEGFRNISNCLSIGTKFDKSSANIEKVCKEMGWWDGEGVFSFAKALSPGGEGSTSRKVWGENLLQDLTKHRRQC</sequence>
<accession>A0A6A7FQ65</accession>
<dbReference type="Pfam" id="PF03577">
    <property type="entry name" value="Peptidase_C69"/>
    <property type="match status" value="1"/>
</dbReference>
<dbReference type="PANTHER" id="PTHR12994:SF17">
    <property type="entry name" value="LD30995P"/>
    <property type="match status" value="1"/>
</dbReference>
<evidence type="ECO:0000313" key="2">
    <source>
        <dbReference type="EMBL" id="LAC20350.1"/>
    </source>
</evidence>
<comment type="similarity">
    <text evidence="1">Belongs to the peptidase C69 family. Secernin subfamily.</text>
</comment>